<dbReference type="EMBL" id="FP565814">
    <property type="protein sequence ID" value="CBH24348.1"/>
    <property type="molecule type" value="Genomic_DNA"/>
</dbReference>
<dbReference type="SUPFAM" id="SSF51391">
    <property type="entry name" value="Thiamin phosphate synthase"/>
    <property type="match status" value="1"/>
</dbReference>
<dbReference type="CDD" id="cd00564">
    <property type="entry name" value="TMP_TenI"/>
    <property type="match status" value="1"/>
</dbReference>
<evidence type="ECO:0000313" key="4">
    <source>
        <dbReference type="EMBL" id="CBH24348.1"/>
    </source>
</evidence>
<keyword evidence="2" id="KW-0784">Thiamine biosynthesis</keyword>
<feature type="domain" description="Thiamine phosphate synthase/TenI" evidence="3">
    <location>
        <begin position="21"/>
        <end position="191"/>
    </location>
</feature>
<comment type="pathway">
    <text evidence="1">Cofactor biosynthesis; thiamine diphosphate biosynthesis.</text>
</comment>
<evidence type="ECO:0000256" key="2">
    <source>
        <dbReference type="ARBA" id="ARBA00022977"/>
    </source>
</evidence>
<dbReference type="HOGENOM" id="CLU_018272_3_4_10"/>
<proteinExistence type="predicted"/>
<evidence type="ECO:0000313" key="5">
    <source>
        <dbReference type="Proteomes" id="UP000000933"/>
    </source>
</evidence>
<dbReference type="InterPro" id="IPR022998">
    <property type="entry name" value="ThiamineP_synth_TenI"/>
</dbReference>
<organism evidence="4 5">
    <name type="scientific">Salinibacter ruber (strain M8)</name>
    <dbReference type="NCBI Taxonomy" id="761659"/>
    <lineage>
        <taxon>Bacteria</taxon>
        <taxon>Pseudomonadati</taxon>
        <taxon>Rhodothermota</taxon>
        <taxon>Rhodothermia</taxon>
        <taxon>Rhodothermales</taxon>
        <taxon>Salinibacteraceae</taxon>
        <taxon>Salinibacter</taxon>
    </lineage>
</organism>
<evidence type="ECO:0000259" key="3">
    <source>
        <dbReference type="Pfam" id="PF02581"/>
    </source>
</evidence>
<dbReference type="GO" id="GO:0005737">
    <property type="term" value="C:cytoplasm"/>
    <property type="evidence" value="ECO:0007669"/>
    <property type="project" value="TreeGrafter"/>
</dbReference>
<dbReference type="InterPro" id="IPR036206">
    <property type="entry name" value="ThiamineP_synth_sf"/>
</dbReference>
<dbReference type="EC" id="2.5.1.3" evidence="4"/>
<name>D5H8J3_SALRM</name>
<dbReference type="PANTHER" id="PTHR20857:SF15">
    <property type="entry name" value="THIAMINE-PHOSPHATE SYNTHASE"/>
    <property type="match status" value="1"/>
</dbReference>
<dbReference type="PATRIC" id="fig|761659.10.peg.1565"/>
<dbReference type="AlphaFoldDB" id="D5H8J3"/>
<dbReference type="KEGG" id="srm:SRM_01427"/>
<reference evidence="5" key="2">
    <citation type="submission" date="2010-04" db="EMBL/GenBank/DDBJ databases">
        <title>Genome sequence of Salinibacter ruber M8.</title>
        <authorList>
            <consortium name="Genoscope"/>
        </authorList>
    </citation>
    <scope>NUCLEOTIDE SEQUENCE [LARGE SCALE GENOMIC DNA]</scope>
    <source>
        <strain evidence="5">M8</strain>
    </source>
</reference>
<dbReference type="GO" id="GO:0004789">
    <property type="term" value="F:thiamine-phosphate diphosphorylase activity"/>
    <property type="evidence" value="ECO:0007669"/>
    <property type="project" value="UniProtKB-EC"/>
</dbReference>
<dbReference type="GO" id="GO:0009228">
    <property type="term" value="P:thiamine biosynthetic process"/>
    <property type="evidence" value="ECO:0007669"/>
    <property type="project" value="UniProtKB-KW"/>
</dbReference>
<evidence type="ECO:0000256" key="1">
    <source>
        <dbReference type="ARBA" id="ARBA00004948"/>
    </source>
</evidence>
<dbReference type="Gene3D" id="3.20.20.70">
    <property type="entry name" value="Aldolase class I"/>
    <property type="match status" value="1"/>
</dbReference>
<protein>
    <submittedName>
        <fullName evidence="4">Thiamine-phosphate pyrophosphorylase</fullName>
        <ecNumber evidence="4">2.5.1.3</ecNumber>
    </submittedName>
</protein>
<gene>
    <name evidence="4" type="primary">thiE</name>
    <name evidence="4" type="ordered locus">SRM_01427</name>
</gene>
<reference evidence="4 5" key="1">
    <citation type="journal article" date="2010" name="ISME J.">
        <title>Fine-scale evolution: genomic, phenotypic and ecological differentiation in two coexisting Salinibacter ruber strains.</title>
        <authorList>
            <person name="Pena A."/>
            <person name="Teeling H."/>
            <person name="Huerta-Cepas J."/>
            <person name="Santos F."/>
            <person name="Yarza P."/>
            <person name="Brito-Echeverria J."/>
            <person name="Lucio M."/>
            <person name="Schmitt-Kopplin P."/>
            <person name="Meseguer I."/>
            <person name="Schenowitz C."/>
            <person name="Dossat C."/>
            <person name="Barbe V."/>
            <person name="Dopazo J."/>
            <person name="Rossello-Mora R."/>
            <person name="Schuler M."/>
            <person name="Glockner F.O."/>
            <person name="Amann R."/>
            <person name="Gabaldon T."/>
            <person name="Anton J."/>
        </authorList>
    </citation>
    <scope>NUCLEOTIDE SEQUENCE [LARGE SCALE GENOMIC DNA]</scope>
    <source>
        <strain evidence="4 5">M8</strain>
    </source>
</reference>
<keyword evidence="4" id="KW-0808">Transferase</keyword>
<dbReference type="Pfam" id="PF02581">
    <property type="entry name" value="TMP-TENI"/>
    <property type="match status" value="1"/>
</dbReference>
<sequence length="212" mass="22449">MLMAALPYPRLALIADGFTNDARADRGVEAVRAGVRWVHLRDHEASPEAFATAAHALADRLQTAADDVTITVNTRVDVADALGSGAHIGWRGPSVGETRERLGPEALIGYSAHEHVEAEGDRTQGVDYYFFSPVFPTTSKPDRPPTGIGPLRAFCRVAAPVPVLALGGITPERVSVCREAGAHGVAVLSGIMNVDTPRAAARAYLRALAEHA</sequence>
<dbReference type="InterPro" id="IPR013785">
    <property type="entry name" value="Aldolase_TIM"/>
</dbReference>
<dbReference type="PANTHER" id="PTHR20857">
    <property type="entry name" value="THIAMINE-PHOSPHATE PYROPHOSPHORYLASE"/>
    <property type="match status" value="1"/>
</dbReference>
<dbReference type="Proteomes" id="UP000000933">
    <property type="component" value="Chromosome"/>
</dbReference>
<accession>D5H8J3</accession>